<keyword evidence="2" id="KW-1185">Reference proteome</keyword>
<dbReference type="Proteomes" id="UP000499080">
    <property type="component" value="Unassembled WGS sequence"/>
</dbReference>
<protein>
    <submittedName>
        <fullName evidence="1">Uncharacterized protein</fullName>
    </submittedName>
</protein>
<proteinExistence type="predicted"/>
<dbReference type="EMBL" id="BGPR01035321">
    <property type="protein sequence ID" value="GBO10093.1"/>
    <property type="molecule type" value="Genomic_DNA"/>
</dbReference>
<sequence>MTTHKQVVTVLALSFDRSEIRPYLRALGKLYSRRYGALIERLRREPGLGHTLNGRMEGQRSCAVNRDHRVVYVFNSSDLRVLDCGPHKKVY</sequence>
<dbReference type="AlphaFoldDB" id="A0A4Y2UC36"/>
<dbReference type="SUPFAM" id="SSF143011">
    <property type="entry name" value="RelE-like"/>
    <property type="match status" value="1"/>
</dbReference>
<dbReference type="InterPro" id="IPR035093">
    <property type="entry name" value="RelE/ParE_toxin_dom_sf"/>
</dbReference>
<evidence type="ECO:0000313" key="1">
    <source>
        <dbReference type="EMBL" id="GBO10093.1"/>
    </source>
</evidence>
<name>A0A4Y2UC36_ARAVE</name>
<dbReference type="Gene3D" id="3.30.2310.20">
    <property type="entry name" value="RelE-like"/>
    <property type="match status" value="1"/>
</dbReference>
<organism evidence="1 2">
    <name type="scientific">Araneus ventricosus</name>
    <name type="common">Orbweaver spider</name>
    <name type="synonym">Epeira ventricosa</name>
    <dbReference type="NCBI Taxonomy" id="182803"/>
    <lineage>
        <taxon>Eukaryota</taxon>
        <taxon>Metazoa</taxon>
        <taxon>Ecdysozoa</taxon>
        <taxon>Arthropoda</taxon>
        <taxon>Chelicerata</taxon>
        <taxon>Arachnida</taxon>
        <taxon>Araneae</taxon>
        <taxon>Araneomorphae</taxon>
        <taxon>Entelegynae</taxon>
        <taxon>Araneoidea</taxon>
        <taxon>Araneidae</taxon>
        <taxon>Araneus</taxon>
    </lineage>
</organism>
<gene>
    <name evidence="1" type="ORF">AVEN_140805_1</name>
</gene>
<comment type="caution">
    <text evidence="1">The sequence shown here is derived from an EMBL/GenBank/DDBJ whole genome shotgun (WGS) entry which is preliminary data.</text>
</comment>
<reference evidence="1 2" key="1">
    <citation type="journal article" date="2019" name="Sci. Rep.">
        <title>Orb-weaving spider Araneus ventricosus genome elucidates the spidroin gene catalogue.</title>
        <authorList>
            <person name="Kono N."/>
            <person name="Nakamura H."/>
            <person name="Ohtoshi R."/>
            <person name="Moran D.A.P."/>
            <person name="Shinohara A."/>
            <person name="Yoshida Y."/>
            <person name="Fujiwara M."/>
            <person name="Mori M."/>
            <person name="Tomita M."/>
            <person name="Arakawa K."/>
        </authorList>
    </citation>
    <scope>NUCLEOTIDE SEQUENCE [LARGE SCALE GENOMIC DNA]</scope>
</reference>
<accession>A0A4Y2UC36</accession>
<evidence type="ECO:0000313" key="2">
    <source>
        <dbReference type="Proteomes" id="UP000499080"/>
    </source>
</evidence>